<feature type="compositionally biased region" description="Polar residues" evidence="1">
    <location>
        <begin position="172"/>
        <end position="184"/>
    </location>
</feature>
<feature type="transmembrane region" description="Helical" evidence="2">
    <location>
        <begin position="329"/>
        <end position="349"/>
    </location>
</feature>
<keyword evidence="2" id="KW-1133">Transmembrane helix</keyword>
<evidence type="ECO:0000313" key="4">
    <source>
        <dbReference type="Proteomes" id="UP000663841"/>
    </source>
</evidence>
<evidence type="ECO:0000256" key="1">
    <source>
        <dbReference type="SAM" id="MobiDB-lite"/>
    </source>
</evidence>
<keyword evidence="2" id="KW-0812">Transmembrane</keyword>
<protein>
    <recommendedName>
        <fullName evidence="5">RGS domain-containing protein</fullName>
    </recommendedName>
</protein>
<dbReference type="Gene3D" id="1.10.167.10">
    <property type="entry name" value="Regulator of G-protein Signalling 4, domain 2"/>
    <property type="match status" value="1"/>
</dbReference>
<dbReference type="InterPro" id="IPR036305">
    <property type="entry name" value="RGS_sf"/>
</dbReference>
<dbReference type="AlphaFoldDB" id="A0A8H3G5U4"/>
<dbReference type="PANTHER" id="PTHR39466">
    <property type="entry name" value="RGS DOMAIN-CONTAINING PROTEIN"/>
    <property type="match status" value="1"/>
</dbReference>
<accession>A0A8H3G5U4</accession>
<dbReference type="Proteomes" id="UP000663841">
    <property type="component" value="Unassembled WGS sequence"/>
</dbReference>
<gene>
    <name evidence="3" type="ORF">RDB_LOCUS95689</name>
</gene>
<dbReference type="EMBL" id="CAJMWW010000093">
    <property type="protein sequence ID" value="CAE6441454.1"/>
    <property type="molecule type" value="Genomic_DNA"/>
</dbReference>
<feature type="compositionally biased region" description="Basic residues" evidence="1">
    <location>
        <begin position="532"/>
        <end position="542"/>
    </location>
</feature>
<name>A0A8H3G5U4_9AGAM</name>
<feature type="region of interest" description="Disordered" evidence="1">
    <location>
        <begin position="532"/>
        <end position="552"/>
    </location>
</feature>
<keyword evidence="2" id="KW-0472">Membrane</keyword>
<dbReference type="SUPFAM" id="SSF48097">
    <property type="entry name" value="Regulator of G-protein signaling, RGS"/>
    <property type="match status" value="1"/>
</dbReference>
<sequence>MASNAHPALSAEITTEPRQLGPDDMDIPLSDLSGHLESGPGPESEIPEWERMELPFNLPVIAPSISNEQPSTWSLSPTAIKGLPSRLKNAPPRPRGAPLKKRFAVVPEYDIPLSDILDDLHASPLSLREFEEYLLYVERTVENLYFCLWLKQYTQTYRDWERRQPAPDTEFGTPSTSTFRRPDPTQSISVPLANSFQRAKRLFFDPASQYELNVTEDMIDPIRQWVKPPKKLNSKKPKRVEAWEEGAPEPEEIQEIQELSLVHPHPDSFQRVLIEIEGSLRQSLTRFFQLSFTNSGRSHDKLGYSVWLVYTIASVATSIALIMNHKHRALRLVVVPMLLMGWTVGISTYNGICPAIFAFGDARQMYPYEIFVLKCRMFAQNPYETARINWKCAGGDNKNVTSADPIIRPKRSYRPRRPTRFSAVRRVLGARAHKQRPKPQPDVKRGKQTAGFGFRVQGEPDHDPSFGNLHETLELETPIPTSPTPAYIPGRNSALSVHHLGEQMHKHPWTPTAAAFGGFDIYMLRLQPRSRRRRPHMSHHVSNHSNTSPESCETEVEIPDQDELAQGLGLDLRDPRALGFYGHMVTIPNPLVRHVHREIFVRAFWMAVVVTIPIMVILLVIP</sequence>
<dbReference type="InterPro" id="IPR044926">
    <property type="entry name" value="RGS_subdomain_2"/>
</dbReference>
<feature type="region of interest" description="Disordered" evidence="1">
    <location>
        <begin position="1"/>
        <end position="46"/>
    </location>
</feature>
<reference evidence="3" key="1">
    <citation type="submission" date="2021-01" db="EMBL/GenBank/DDBJ databases">
        <authorList>
            <person name="Kaushik A."/>
        </authorList>
    </citation>
    <scope>NUCLEOTIDE SEQUENCE</scope>
    <source>
        <strain evidence="3">AG3-T5</strain>
    </source>
</reference>
<proteinExistence type="predicted"/>
<feature type="transmembrane region" description="Helical" evidence="2">
    <location>
        <begin position="302"/>
        <end position="322"/>
    </location>
</feature>
<evidence type="ECO:0000313" key="3">
    <source>
        <dbReference type="EMBL" id="CAE6441454.1"/>
    </source>
</evidence>
<organism evidence="3 4">
    <name type="scientific">Rhizoctonia solani</name>
    <dbReference type="NCBI Taxonomy" id="456999"/>
    <lineage>
        <taxon>Eukaryota</taxon>
        <taxon>Fungi</taxon>
        <taxon>Dikarya</taxon>
        <taxon>Basidiomycota</taxon>
        <taxon>Agaricomycotina</taxon>
        <taxon>Agaricomycetes</taxon>
        <taxon>Cantharellales</taxon>
        <taxon>Ceratobasidiaceae</taxon>
        <taxon>Rhizoctonia</taxon>
    </lineage>
</organism>
<feature type="transmembrane region" description="Helical" evidence="2">
    <location>
        <begin position="599"/>
        <end position="621"/>
    </location>
</feature>
<evidence type="ECO:0000256" key="2">
    <source>
        <dbReference type="SAM" id="Phobius"/>
    </source>
</evidence>
<evidence type="ECO:0008006" key="5">
    <source>
        <dbReference type="Google" id="ProtNLM"/>
    </source>
</evidence>
<dbReference type="OrthoDB" id="248747at2759"/>
<feature type="region of interest" description="Disordered" evidence="1">
    <location>
        <begin position="164"/>
        <end position="184"/>
    </location>
</feature>
<comment type="caution">
    <text evidence="3">The sequence shown here is derived from an EMBL/GenBank/DDBJ whole genome shotgun (WGS) entry which is preliminary data.</text>
</comment>
<dbReference type="PANTHER" id="PTHR39466:SF1">
    <property type="entry name" value="RGS DOMAIN-CONTAINING PROTEIN"/>
    <property type="match status" value="1"/>
</dbReference>